<sequence>MCHSGVVLAGIQSSFVIPAWSWPESRKIKQLSTFLDD</sequence>
<protein>
    <submittedName>
        <fullName evidence="1">Uncharacterized protein</fullName>
    </submittedName>
</protein>
<accession>A0A0W8FS76</accession>
<dbReference type="EMBL" id="LNQE01000889">
    <property type="protein sequence ID" value="KUG23738.1"/>
    <property type="molecule type" value="Genomic_DNA"/>
</dbReference>
<dbReference type="AlphaFoldDB" id="A0A0W8FS76"/>
<proteinExistence type="predicted"/>
<name>A0A0W8FS76_9ZZZZ</name>
<reference evidence="1" key="1">
    <citation type="journal article" date="2015" name="Proc. Natl. Acad. Sci. U.S.A.">
        <title>Networks of energetic and metabolic interactions define dynamics in microbial communities.</title>
        <authorList>
            <person name="Embree M."/>
            <person name="Liu J.K."/>
            <person name="Al-Bassam M.M."/>
            <person name="Zengler K."/>
        </authorList>
    </citation>
    <scope>NUCLEOTIDE SEQUENCE</scope>
</reference>
<gene>
    <name evidence="1" type="ORF">ASZ90_006466</name>
</gene>
<evidence type="ECO:0000313" key="1">
    <source>
        <dbReference type="EMBL" id="KUG23738.1"/>
    </source>
</evidence>
<comment type="caution">
    <text evidence="1">The sequence shown here is derived from an EMBL/GenBank/DDBJ whole genome shotgun (WGS) entry which is preliminary data.</text>
</comment>
<organism evidence="1">
    <name type="scientific">hydrocarbon metagenome</name>
    <dbReference type="NCBI Taxonomy" id="938273"/>
    <lineage>
        <taxon>unclassified sequences</taxon>
        <taxon>metagenomes</taxon>
        <taxon>ecological metagenomes</taxon>
    </lineage>
</organism>